<feature type="transmembrane region" description="Helical" evidence="6">
    <location>
        <begin position="188"/>
        <end position="212"/>
    </location>
</feature>
<accession>A0ABT6NGT4</accession>
<dbReference type="PANTHER" id="PTHR30250">
    <property type="entry name" value="PST FAMILY PREDICTED COLANIC ACID TRANSPORTER"/>
    <property type="match status" value="1"/>
</dbReference>
<feature type="transmembrane region" description="Helical" evidence="6">
    <location>
        <begin position="12"/>
        <end position="34"/>
    </location>
</feature>
<keyword evidence="3 6" id="KW-0812">Transmembrane</keyword>
<evidence type="ECO:0000256" key="2">
    <source>
        <dbReference type="ARBA" id="ARBA00022475"/>
    </source>
</evidence>
<dbReference type="Pfam" id="PF01943">
    <property type="entry name" value="Polysacc_synt"/>
    <property type="match status" value="1"/>
</dbReference>
<dbReference type="CDD" id="cd13124">
    <property type="entry name" value="MATE_SpoVB_like"/>
    <property type="match status" value="1"/>
</dbReference>
<proteinExistence type="predicted"/>
<feature type="transmembrane region" description="Helical" evidence="6">
    <location>
        <begin position="96"/>
        <end position="114"/>
    </location>
</feature>
<evidence type="ECO:0000313" key="8">
    <source>
        <dbReference type="Proteomes" id="UP001158045"/>
    </source>
</evidence>
<evidence type="ECO:0000313" key="7">
    <source>
        <dbReference type="EMBL" id="MDH8679640.1"/>
    </source>
</evidence>
<evidence type="ECO:0000256" key="3">
    <source>
        <dbReference type="ARBA" id="ARBA00022692"/>
    </source>
</evidence>
<comment type="caution">
    <text evidence="7">The sequence shown here is derived from an EMBL/GenBank/DDBJ whole genome shotgun (WGS) entry which is preliminary data.</text>
</comment>
<feature type="transmembrane region" description="Helical" evidence="6">
    <location>
        <begin position="126"/>
        <end position="146"/>
    </location>
</feature>
<feature type="transmembrane region" description="Helical" evidence="6">
    <location>
        <begin position="374"/>
        <end position="395"/>
    </location>
</feature>
<feature type="transmembrane region" description="Helical" evidence="6">
    <location>
        <begin position="54"/>
        <end position="76"/>
    </location>
</feature>
<feature type="transmembrane region" description="Helical" evidence="6">
    <location>
        <begin position="402"/>
        <end position="420"/>
    </location>
</feature>
<dbReference type="InterPro" id="IPR050833">
    <property type="entry name" value="Poly_Biosynth_Transport"/>
</dbReference>
<keyword evidence="5 6" id="KW-0472">Membrane</keyword>
<dbReference type="InterPro" id="IPR002797">
    <property type="entry name" value="Polysacc_synth"/>
</dbReference>
<dbReference type="InterPro" id="IPR024923">
    <property type="entry name" value="PG_synth_SpoVB"/>
</dbReference>
<feature type="transmembrane region" description="Helical" evidence="6">
    <location>
        <begin position="426"/>
        <end position="447"/>
    </location>
</feature>
<gene>
    <name evidence="7" type="ORF">QE109_15880</name>
</gene>
<keyword evidence="8" id="KW-1185">Reference proteome</keyword>
<feature type="transmembrane region" description="Helical" evidence="6">
    <location>
        <begin position="467"/>
        <end position="488"/>
    </location>
</feature>
<comment type="subcellular location">
    <subcellularLocation>
        <location evidence="1">Cell membrane</location>
        <topology evidence="1">Multi-pass membrane protein</topology>
    </subcellularLocation>
</comment>
<dbReference type="PANTHER" id="PTHR30250:SF21">
    <property type="entry name" value="LIPID II FLIPPASE MURJ"/>
    <property type="match status" value="1"/>
</dbReference>
<sequence length="538" mass="58240">MSKSNEHSASDSFVKGAFILGISGVFIKILGAFFKIPLADKLGPEGMSYFQSAYPIYNFFIVLATAGLPTALGKIIAEQRALGDYRNLDKTFKSGLVLMTSIGLMGTLIMFFGADKIVEIIKNPEAALAFKALAPAIVIVSVMAVFRGFFQGFQHMKPFALSQIFEQLGRVIVGFALAVFLLDKGTKYAAAGATFGATTGAIAGLFVIFLLYKKFRKKHFEAHSKLMTGKAQETSEIMKRIAMIAVPITLGAAVMPLMSTIDVMLVMNRLTDIGMGEQANDLYGMLSGYAAVLVNLPQVITSAIQISIVPAVAAFYVQKEVKSLSSTIQNGIRMTLIISLPATAGLVLLSQPIMELLYPSQLQYAQTTGQILSILGFGVIFLGMFQVTTGILQGLSMQNRPAMNLMIGAIIKIILTYVLVGIPSINIYGAAISTLAAYGTATTLNLITMKRSANITFDPKAVLLKPLYSVFVMSIVVLLGRQLALLFISPNLSTVFAIFIGMIAYFFMLFKTKTLTDEDYALMPGGSKLKKISDRFFK</sequence>
<feature type="transmembrane region" description="Helical" evidence="6">
    <location>
        <begin position="286"/>
        <end position="316"/>
    </location>
</feature>
<feature type="transmembrane region" description="Helical" evidence="6">
    <location>
        <begin position="158"/>
        <end position="182"/>
    </location>
</feature>
<evidence type="ECO:0000256" key="5">
    <source>
        <dbReference type="ARBA" id="ARBA00023136"/>
    </source>
</evidence>
<keyword evidence="4 6" id="KW-1133">Transmembrane helix</keyword>
<name>A0ABT6NGT4_9FIRM</name>
<keyword evidence="2" id="KW-1003">Cell membrane</keyword>
<feature type="transmembrane region" description="Helical" evidence="6">
    <location>
        <begin position="336"/>
        <end position="354"/>
    </location>
</feature>
<dbReference type="Proteomes" id="UP001158045">
    <property type="component" value="Unassembled WGS sequence"/>
</dbReference>
<feature type="transmembrane region" description="Helical" evidence="6">
    <location>
        <begin position="494"/>
        <end position="510"/>
    </location>
</feature>
<evidence type="ECO:0000256" key="4">
    <source>
        <dbReference type="ARBA" id="ARBA00022989"/>
    </source>
</evidence>
<dbReference type="RefSeq" id="WP_281095536.1">
    <property type="nucleotide sequence ID" value="NZ_JARYZI010000014.1"/>
</dbReference>
<protein>
    <submittedName>
        <fullName evidence="7">Polysaccharide biosynthesis protein</fullName>
    </submittedName>
</protein>
<dbReference type="EMBL" id="JARYZI010000014">
    <property type="protein sequence ID" value="MDH8679640.1"/>
    <property type="molecule type" value="Genomic_DNA"/>
</dbReference>
<evidence type="ECO:0000256" key="6">
    <source>
        <dbReference type="SAM" id="Phobius"/>
    </source>
</evidence>
<dbReference type="PIRSF" id="PIRSF038958">
    <property type="entry name" value="PG_synth_SpoVB"/>
    <property type="match status" value="1"/>
</dbReference>
<evidence type="ECO:0000256" key="1">
    <source>
        <dbReference type="ARBA" id="ARBA00004651"/>
    </source>
</evidence>
<feature type="transmembrane region" description="Helical" evidence="6">
    <location>
        <begin position="241"/>
        <end position="266"/>
    </location>
</feature>
<organism evidence="7 8">
    <name type="scientific">Fusibacter bizertensis</name>
    <dbReference type="NCBI Taxonomy" id="1488331"/>
    <lineage>
        <taxon>Bacteria</taxon>
        <taxon>Bacillati</taxon>
        <taxon>Bacillota</taxon>
        <taxon>Clostridia</taxon>
        <taxon>Eubacteriales</taxon>
        <taxon>Eubacteriales Family XII. Incertae Sedis</taxon>
        <taxon>Fusibacter</taxon>
    </lineage>
</organism>
<reference evidence="7 8" key="1">
    <citation type="submission" date="2023-04" db="EMBL/GenBank/DDBJ databases">
        <title>Fusibacter bizertensis strain WBS, isolated from littoral bottom sediments of the Arctic seas - biochemical and genomic analysis.</title>
        <authorList>
            <person name="Brioukhanov A.L."/>
        </authorList>
    </citation>
    <scope>NUCLEOTIDE SEQUENCE [LARGE SCALE GENOMIC DNA]</scope>
    <source>
        <strain evidence="7 8">WBS</strain>
    </source>
</reference>